<dbReference type="STRING" id="76123.AS203_10210"/>
<accession>A0A0S2KMB4</accession>
<reference evidence="5" key="1">
    <citation type="submission" date="2015-11" db="EMBL/GenBank/DDBJ databases">
        <authorList>
            <person name="Holder M.E."/>
            <person name="Ajami N.J."/>
            <person name="Petrosino J.F."/>
        </authorList>
    </citation>
    <scope>NUCLEOTIDE SEQUENCE [LARGE SCALE GENOMIC DNA]</scope>
    <source>
        <strain evidence="5">F0113</strain>
    </source>
</reference>
<keyword evidence="1" id="KW-0645">Protease</keyword>
<organism evidence="4 5">
    <name type="scientific">Hoylesella enoeca</name>
    <dbReference type="NCBI Taxonomy" id="76123"/>
    <lineage>
        <taxon>Bacteria</taxon>
        <taxon>Pseudomonadati</taxon>
        <taxon>Bacteroidota</taxon>
        <taxon>Bacteroidia</taxon>
        <taxon>Bacteroidales</taxon>
        <taxon>Prevotellaceae</taxon>
        <taxon>Hoylesella</taxon>
    </lineage>
</organism>
<dbReference type="AlphaFoldDB" id="A0A0S2KMB4"/>
<dbReference type="OrthoDB" id="9807498at2"/>
<dbReference type="GO" id="GO:0008233">
    <property type="term" value="F:peptidase activity"/>
    <property type="evidence" value="ECO:0007669"/>
    <property type="project" value="UniProtKB-KW"/>
</dbReference>
<dbReference type="RefSeq" id="WP_025065187.1">
    <property type="nucleotide sequence ID" value="NZ_CP013195.1"/>
</dbReference>
<dbReference type="KEGG" id="peo:AS203_10210"/>
<dbReference type="PANTHER" id="PTHR30217">
    <property type="entry name" value="PEPTIDASE U32 FAMILY"/>
    <property type="match status" value="1"/>
</dbReference>
<dbReference type="Proteomes" id="UP000056252">
    <property type="component" value="Chromosome"/>
</dbReference>
<dbReference type="GO" id="GO:0006508">
    <property type="term" value="P:proteolysis"/>
    <property type="evidence" value="ECO:0007669"/>
    <property type="project" value="UniProtKB-KW"/>
</dbReference>
<dbReference type="Pfam" id="PF01136">
    <property type="entry name" value="Peptidase_U32"/>
    <property type="match status" value="1"/>
</dbReference>
<gene>
    <name evidence="4" type="ORF">AS203_10210</name>
</gene>
<protein>
    <submittedName>
        <fullName evidence="4">Collagenase</fullName>
    </submittedName>
</protein>
<proteinExistence type="inferred from homology"/>
<dbReference type="PANTHER" id="PTHR30217:SF6">
    <property type="entry name" value="TRNA HYDROXYLATION PROTEIN P"/>
    <property type="match status" value="1"/>
</dbReference>
<name>A0A0S2KMB4_9BACT</name>
<dbReference type="InterPro" id="IPR051454">
    <property type="entry name" value="RNA/ubiquinone_mod_enzymes"/>
</dbReference>
<evidence type="ECO:0000256" key="1">
    <source>
        <dbReference type="ARBA" id="ARBA00022670"/>
    </source>
</evidence>
<keyword evidence="2" id="KW-0378">Hydrolase</keyword>
<keyword evidence="5" id="KW-1185">Reference proteome</keyword>
<comment type="similarity">
    <text evidence="3">Belongs to the peptidase U32 family.</text>
</comment>
<sequence length="426" mass="47429">MNKDINEFEIMAPVGSRESLAAAIQAGAGSVYFGVGQLNMRSHSANHFTIDDLKDIAATCREHGIKTYLTVNTVIYNDDLQAMRDIIDAAKAANVSAVIASDIAVMMYCRAVGVEVHLSTQLNISNIEALKFYAQFADVVVLARELNMDQVAEIHRQISEQRITGPGGETVRIEMFCHGALCMAVSGKCYMSLHDANRSANRGECVQICRRSYTVTDNETGNQLEIDNKYIMSPKDLKTVRFIDRMMDAGVRVFKIEGRARGPEYVYTVVRCYKEAIRSVVDGTFTDEKKDAWDRQLATVFNRGFWDGYYQGQTMGEWTKNYGNKATEKKVLVGKVVKYFSRLGVAELAVEASEITLNDRLLITGTTTGVLYFDAAEIRYELQPVPKAEKGWHVSIPVPGKVRPGDKVFKIVRAASPAPSKRGETR</sequence>
<dbReference type="EMBL" id="CP013195">
    <property type="protein sequence ID" value="ALO49421.1"/>
    <property type="molecule type" value="Genomic_DNA"/>
</dbReference>
<evidence type="ECO:0000256" key="3">
    <source>
        <dbReference type="ARBA" id="ARBA00038374"/>
    </source>
</evidence>
<dbReference type="eggNOG" id="COG0826">
    <property type="taxonomic scope" value="Bacteria"/>
</dbReference>
<evidence type="ECO:0000313" key="5">
    <source>
        <dbReference type="Proteomes" id="UP000056252"/>
    </source>
</evidence>
<evidence type="ECO:0000313" key="4">
    <source>
        <dbReference type="EMBL" id="ALO49421.1"/>
    </source>
</evidence>
<dbReference type="InterPro" id="IPR001539">
    <property type="entry name" value="Peptidase_U32"/>
</dbReference>
<dbReference type="PROSITE" id="PS01276">
    <property type="entry name" value="PEPTIDASE_U32"/>
    <property type="match status" value="1"/>
</dbReference>
<evidence type="ECO:0000256" key="2">
    <source>
        <dbReference type="ARBA" id="ARBA00022801"/>
    </source>
</evidence>